<name>A0A8H6CYN6_9HYPO</name>
<protein>
    <submittedName>
        <fullName evidence="2">Acyl transferase carnitine dehydratase</fullName>
    </submittedName>
</protein>
<gene>
    <name evidence="2" type="ORF">FMUND_15559</name>
</gene>
<dbReference type="Proteomes" id="UP000544331">
    <property type="component" value="Unassembled WGS sequence"/>
</dbReference>
<keyword evidence="2" id="KW-0808">Transferase</keyword>
<proteinExistence type="predicted"/>
<dbReference type="EMBL" id="JAAOAN010001109">
    <property type="protein sequence ID" value="KAF5696915.1"/>
    <property type="molecule type" value="Genomic_DNA"/>
</dbReference>
<organism evidence="2 3">
    <name type="scientific">Fusarium mundagurra</name>
    <dbReference type="NCBI Taxonomy" id="1567541"/>
    <lineage>
        <taxon>Eukaryota</taxon>
        <taxon>Fungi</taxon>
        <taxon>Dikarya</taxon>
        <taxon>Ascomycota</taxon>
        <taxon>Pezizomycotina</taxon>
        <taxon>Sordariomycetes</taxon>
        <taxon>Hypocreomycetidae</taxon>
        <taxon>Hypocreales</taxon>
        <taxon>Nectriaceae</taxon>
        <taxon>Fusarium</taxon>
        <taxon>Fusarium fujikuroi species complex</taxon>
    </lineage>
</organism>
<evidence type="ECO:0000256" key="1">
    <source>
        <dbReference type="SAM" id="MobiDB-lite"/>
    </source>
</evidence>
<evidence type="ECO:0000313" key="2">
    <source>
        <dbReference type="EMBL" id="KAF5696915.1"/>
    </source>
</evidence>
<dbReference type="AlphaFoldDB" id="A0A8H6CYN6"/>
<dbReference type="GO" id="GO:0016740">
    <property type="term" value="F:transferase activity"/>
    <property type="evidence" value="ECO:0007669"/>
    <property type="project" value="UniProtKB-KW"/>
</dbReference>
<reference evidence="2 3" key="1">
    <citation type="submission" date="2020-05" db="EMBL/GenBank/DDBJ databases">
        <title>Identification and distribution of gene clusters putatively required for synthesis of sphingolipid metabolism inhibitors in phylogenetically diverse species of the filamentous fungus Fusarium.</title>
        <authorList>
            <person name="Kim H.-S."/>
            <person name="Busman M."/>
            <person name="Brown D.W."/>
            <person name="Divon H."/>
            <person name="Uhlig S."/>
            <person name="Proctor R.H."/>
        </authorList>
    </citation>
    <scope>NUCLEOTIDE SEQUENCE [LARGE SCALE GENOMIC DNA]</scope>
    <source>
        <strain evidence="2 3">NRRL 66235</strain>
    </source>
</reference>
<keyword evidence="3" id="KW-1185">Reference proteome</keyword>
<dbReference type="OrthoDB" id="2308815at2759"/>
<sequence>MSQEPRIADVYGPGTHTDRTFIPVPQDTQRTFLAFTGDDFPAISGPIKAVSVAAALHAMAGVVADEILTLRGVENKKRKITVNTTHASLWFGNIATDII</sequence>
<feature type="region of interest" description="Disordered" evidence="1">
    <location>
        <begin position="1"/>
        <end position="22"/>
    </location>
</feature>
<accession>A0A8H6CYN6</accession>
<comment type="caution">
    <text evidence="2">The sequence shown here is derived from an EMBL/GenBank/DDBJ whole genome shotgun (WGS) entry which is preliminary data.</text>
</comment>
<evidence type="ECO:0000313" key="3">
    <source>
        <dbReference type="Proteomes" id="UP000544331"/>
    </source>
</evidence>